<keyword evidence="4" id="KW-1185">Reference proteome</keyword>
<dbReference type="Proteomes" id="UP000749559">
    <property type="component" value="Unassembled WGS sequence"/>
</dbReference>
<feature type="compositionally biased region" description="Polar residues" evidence="2">
    <location>
        <begin position="328"/>
        <end position="343"/>
    </location>
</feature>
<name>A0A8S4NTG8_OWEFU</name>
<proteinExistence type="inferred from homology"/>
<dbReference type="InterPro" id="IPR004142">
    <property type="entry name" value="NDRG"/>
</dbReference>
<organism evidence="3 4">
    <name type="scientific">Owenia fusiformis</name>
    <name type="common">Polychaete worm</name>
    <dbReference type="NCBI Taxonomy" id="6347"/>
    <lineage>
        <taxon>Eukaryota</taxon>
        <taxon>Metazoa</taxon>
        <taxon>Spiralia</taxon>
        <taxon>Lophotrochozoa</taxon>
        <taxon>Annelida</taxon>
        <taxon>Polychaeta</taxon>
        <taxon>Sedentaria</taxon>
        <taxon>Canalipalpata</taxon>
        <taxon>Sabellida</taxon>
        <taxon>Oweniida</taxon>
        <taxon>Oweniidae</taxon>
        <taxon>Owenia</taxon>
    </lineage>
</organism>
<dbReference type="SUPFAM" id="SSF53474">
    <property type="entry name" value="alpha/beta-Hydrolases"/>
    <property type="match status" value="1"/>
</dbReference>
<dbReference type="EMBL" id="CAIIXF020000005">
    <property type="protein sequence ID" value="CAH1785080.1"/>
    <property type="molecule type" value="Genomic_DNA"/>
</dbReference>
<comment type="similarity">
    <text evidence="1">Belongs to the NDRG family.</text>
</comment>
<dbReference type="InterPro" id="IPR029058">
    <property type="entry name" value="AB_hydrolase_fold"/>
</dbReference>
<evidence type="ECO:0000313" key="3">
    <source>
        <dbReference type="EMBL" id="CAH1785080.1"/>
    </source>
</evidence>
<sequence>HKEIQVDNFGPLNVYIQGNKEKAEIVVLTVHDIGCNYMMYNDFVDHPAMSKITSRTCWVHVCVPGQEENAQDLPANYVFPTMQQMGQSLINVIDQLSIKEVVCFGEGAGANILARFAMAHPNRVLGIVLIHCTGTTAGFLSSIKDKVIQLRLEHSGMNPSAETYLVLHRFGSIEGTSNKEDLQSIIDKFQASLKGLNVKNLRKFVDAFMKRTNIMDSLEKLQNNILIVTGSQAKQNKSVYNFHQSLLKVCKDKTKVEFLQVENCANVLEERPQKLCESFLYFLQGCGKMGAVPMVNVDSKRIRQRSISMEDADRPLMSYGGSPLARSPLSNSPPTMNMSISPP</sequence>
<dbReference type="AlphaFoldDB" id="A0A8S4NTG8"/>
<dbReference type="Gene3D" id="3.40.50.1820">
    <property type="entry name" value="alpha/beta hydrolase"/>
    <property type="match status" value="1"/>
</dbReference>
<dbReference type="PANTHER" id="PTHR11034">
    <property type="entry name" value="N-MYC DOWNSTREAM REGULATED"/>
    <property type="match status" value="1"/>
</dbReference>
<gene>
    <name evidence="3" type="ORF">OFUS_LOCUS11186</name>
</gene>
<evidence type="ECO:0008006" key="5">
    <source>
        <dbReference type="Google" id="ProtNLM"/>
    </source>
</evidence>
<evidence type="ECO:0000313" key="4">
    <source>
        <dbReference type="Proteomes" id="UP000749559"/>
    </source>
</evidence>
<accession>A0A8S4NTG8</accession>
<evidence type="ECO:0000256" key="1">
    <source>
        <dbReference type="ARBA" id="ARBA00005598"/>
    </source>
</evidence>
<dbReference type="Pfam" id="PF03096">
    <property type="entry name" value="Ndr"/>
    <property type="match status" value="1"/>
</dbReference>
<feature type="region of interest" description="Disordered" evidence="2">
    <location>
        <begin position="312"/>
        <end position="343"/>
    </location>
</feature>
<feature type="non-terminal residue" evidence="3">
    <location>
        <position position="1"/>
    </location>
</feature>
<protein>
    <recommendedName>
        <fullName evidence="5">N-myc downstream regulated</fullName>
    </recommendedName>
</protein>
<comment type="caution">
    <text evidence="3">The sequence shown here is derived from an EMBL/GenBank/DDBJ whole genome shotgun (WGS) entry which is preliminary data.</text>
</comment>
<evidence type="ECO:0000256" key="2">
    <source>
        <dbReference type="SAM" id="MobiDB-lite"/>
    </source>
</evidence>
<feature type="non-terminal residue" evidence="3">
    <location>
        <position position="343"/>
    </location>
</feature>
<reference evidence="3" key="1">
    <citation type="submission" date="2022-03" db="EMBL/GenBank/DDBJ databases">
        <authorList>
            <person name="Martin C."/>
        </authorList>
    </citation>
    <scope>NUCLEOTIDE SEQUENCE</scope>
</reference>
<dbReference type="OrthoDB" id="191979at2759"/>